<evidence type="ECO:0000313" key="11">
    <source>
        <dbReference type="EMBL" id="GAA0177280.1"/>
    </source>
</evidence>
<keyword evidence="11" id="KW-0645">Protease</keyword>
<evidence type="ECO:0000256" key="8">
    <source>
        <dbReference type="ARBA" id="ARBA00045204"/>
    </source>
</evidence>
<comment type="caution">
    <text evidence="11">The sequence shown here is derived from an EMBL/GenBank/DDBJ whole genome shotgun (WGS) entry which is preliminary data.</text>
</comment>
<dbReference type="GO" id="GO:0005787">
    <property type="term" value="C:signal peptidase complex"/>
    <property type="evidence" value="ECO:0007669"/>
    <property type="project" value="InterPro"/>
</dbReference>
<evidence type="ECO:0000313" key="12">
    <source>
        <dbReference type="Proteomes" id="UP001454036"/>
    </source>
</evidence>
<evidence type="ECO:0000256" key="2">
    <source>
        <dbReference type="ARBA" id="ARBA00005245"/>
    </source>
</evidence>
<organism evidence="11 12">
    <name type="scientific">Lithospermum erythrorhizon</name>
    <name type="common">Purple gromwell</name>
    <name type="synonym">Lithospermum officinale var. erythrorhizon</name>
    <dbReference type="NCBI Taxonomy" id="34254"/>
    <lineage>
        <taxon>Eukaryota</taxon>
        <taxon>Viridiplantae</taxon>
        <taxon>Streptophyta</taxon>
        <taxon>Embryophyta</taxon>
        <taxon>Tracheophyta</taxon>
        <taxon>Spermatophyta</taxon>
        <taxon>Magnoliopsida</taxon>
        <taxon>eudicotyledons</taxon>
        <taxon>Gunneridae</taxon>
        <taxon>Pentapetalae</taxon>
        <taxon>asterids</taxon>
        <taxon>lamiids</taxon>
        <taxon>Boraginales</taxon>
        <taxon>Boraginaceae</taxon>
        <taxon>Boraginoideae</taxon>
        <taxon>Lithospermeae</taxon>
        <taxon>Lithospermum</taxon>
    </lineage>
</organism>
<sequence>MFLFYINKCNTSVTTWTFLVFLTNLEFPTSLTSMDWQGQKVVEQLMQILLLCFAVVAFVAGYVLGSFQTMMLVYAGGVVFTCLLTVPNWSFFNRHPLKWLEPSEAEKHPKPEHVSSSSKKKNSKK</sequence>
<evidence type="ECO:0000256" key="1">
    <source>
        <dbReference type="ARBA" id="ARBA00004477"/>
    </source>
</evidence>
<dbReference type="PANTHER" id="PTHR13202:SF0">
    <property type="entry name" value="SIGNAL PEPTIDASE COMPLEX SUBUNIT 1"/>
    <property type="match status" value="1"/>
</dbReference>
<gene>
    <name evidence="11" type="ORF">LIER_44021</name>
</gene>
<evidence type="ECO:0000256" key="9">
    <source>
        <dbReference type="SAM" id="MobiDB-lite"/>
    </source>
</evidence>
<keyword evidence="4 10" id="KW-0812">Transmembrane</keyword>
<evidence type="ECO:0000256" key="3">
    <source>
        <dbReference type="ARBA" id="ARBA00017059"/>
    </source>
</evidence>
<feature type="transmembrane region" description="Helical" evidence="10">
    <location>
        <begin position="71"/>
        <end position="92"/>
    </location>
</feature>
<accession>A0AAV3RKE2</accession>
<comment type="similarity">
    <text evidence="2">Belongs to the SPCS1 family.</text>
</comment>
<evidence type="ECO:0000256" key="5">
    <source>
        <dbReference type="ARBA" id="ARBA00022824"/>
    </source>
</evidence>
<keyword evidence="5" id="KW-0256">Endoplasmic reticulum</keyword>
<evidence type="ECO:0000256" key="10">
    <source>
        <dbReference type="SAM" id="Phobius"/>
    </source>
</evidence>
<dbReference type="GO" id="GO:0045047">
    <property type="term" value="P:protein targeting to ER"/>
    <property type="evidence" value="ECO:0007669"/>
    <property type="project" value="TreeGrafter"/>
</dbReference>
<evidence type="ECO:0000256" key="4">
    <source>
        <dbReference type="ARBA" id="ARBA00022692"/>
    </source>
</evidence>
<dbReference type="Pfam" id="PF06645">
    <property type="entry name" value="SPC12"/>
    <property type="match status" value="1"/>
</dbReference>
<reference evidence="11 12" key="1">
    <citation type="submission" date="2024-01" db="EMBL/GenBank/DDBJ databases">
        <title>The complete chloroplast genome sequence of Lithospermum erythrorhizon: insights into the phylogenetic relationship among Boraginaceae species and the maternal lineages of purple gromwells.</title>
        <authorList>
            <person name="Okada T."/>
            <person name="Watanabe K."/>
        </authorList>
    </citation>
    <scope>NUCLEOTIDE SEQUENCE [LARGE SCALE GENOMIC DNA]</scope>
</reference>
<comment type="subcellular location">
    <subcellularLocation>
        <location evidence="1">Endoplasmic reticulum membrane</location>
        <topology evidence="1">Multi-pass membrane protein</topology>
    </subcellularLocation>
</comment>
<feature type="transmembrane region" description="Helical" evidence="10">
    <location>
        <begin position="45"/>
        <end position="64"/>
    </location>
</feature>
<keyword evidence="6 10" id="KW-1133">Transmembrane helix</keyword>
<evidence type="ECO:0000256" key="7">
    <source>
        <dbReference type="ARBA" id="ARBA00023136"/>
    </source>
</evidence>
<evidence type="ECO:0000256" key="6">
    <source>
        <dbReference type="ARBA" id="ARBA00022989"/>
    </source>
</evidence>
<dbReference type="Proteomes" id="UP001454036">
    <property type="component" value="Unassembled WGS sequence"/>
</dbReference>
<dbReference type="AlphaFoldDB" id="A0AAV3RKE2"/>
<comment type="function">
    <text evidence="8">Component of the signal peptidase complex (SPC) which catalyzes the cleavage of N-terminal signal sequences from nascent proteins as they are translocated into the lumen of the endoplasmic reticulum. Dispensable for SPC enzymatic activity.</text>
</comment>
<name>A0AAV3RKE2_LITER</name>
<protein>
    <recommendedName>
        <fullName evidence="3">Signal peptidase complex subunit 1</fullName>
    </recommendedName>
</protein>
<dbReference type="PANTHER" id="PTHR13202">
    <property type="entry name" value="MICROSOMAL SIGNAL PEPTIDASE 12 KDA SUBUNIT"/>
    <property type="match status" value="1"/>
</dbReference>
<keyword evidence="11" id="KW-0378">Hydrolase</keyword>
<feature type="region of interest" description="Disordered" evidence="9">
    <location>
        <begin position="103"/>
        <end position="125"/>
    </location>
</feature>
<keyword evidence="7 10" id="KW-0472">Membrane</keyword>
<feature type="compositionally biased region" description="Basic and acidic residues" evidence="9">
    <location>
        <begin position="104"/>
        <end position="113"/>
    </location>
</feature>
<dbReference type="GO" id="GO:0008233">
    <property type="term" value="F:peptidase activity"/>
    <property type="evidence" value="ECO:0007669"/>
    <property type="project" value="UniProtKB-KW"/>
</dbReference>
<dbReference type="InterPro" id="IPR009542">
    <property type="entry name" value="Spc1/SPCS1"/>
</dbReference>
<dbReference type="GO" id="GO:0006465">
    <property type="term" value="P:signal peptide processing"/>
    <property type="evidence" value="ECO:0007669"/>
    <property type="project" value="InterPro"/>
</dbReference>
<proteinExistence type="inferred from homology"/>
<keyword evidence="12" id="KW-1185">Reference proteome</keyword>
<dbReference type="EMBL" id="BAABME010044136">
    <property type="protein sequence ID" value="GAA0177280.1"/>
    <property type="molecule type" value="Genomic_DNA"/>
</dbReference>